<keyword evidence="6 7" id="KW-0472">Membrane</keyword>
<keyword evidence="9" id="KW-1185">Reference proteome</keyword>
<feature type="transmembrane region" description="Helical" evidence="7">
    <location>
        <begin position="72"/>
        <end position="96"/>
    </location>
</feature>
<name>A0ABU5E8S6_9PROT</name>
<proteinExistence type="inferred from homology"/>
<evidence type="ECO:0000256" key="4">
    <source>
        <dbReference type="ARBA" id="ARBA00022692"/>
    </source>
</evidence>
<evidence type="ECO:0000256" key="5">
    <source>
        <dbReference type="ARBA" id="ARBA00022989"/>
    </source>
</evidence>
<protein>
    <submittedName>
        <fullName evidence="8">Chromate transporter</fullName>
    </submittedName>
</protein>
<keyword evidence="4 7" id="KW-0812">Transmembrane</keyword>
<comment type="subcellular location">
    <subcellularLocation>
        <location evidence="1">Cell membrane</location>
        <topology evidence="1">Multi-pass membrane protein</topology>
    </subcellularLocation>
</comment>
<feature type="transmembrane region" description="Helical" evidence="7">
    <location>
        <begin position="108"/>
        <end position="132"/>
    </location>
</feature>
<sequence>MNSSLLGQLAITFAALSLVAIGGANAVVPELHRQVVTIQGWMTDGTFAHLFAIAQTAPGPNVLVVSLIGWHLAGWSGLAVATLAMCLPSCLLTFTFSRIRARLGGATWLKVLQAALVPIAIGLMAASGLVMARATDSSLLHIALTAGTAAMVYFTRRNPLWALAVGAACGVSAYYLGI</sequence>
<organism evidence="8 9">
    <name type="scientific">Dongia soli</name>
    <dbReference type="NCBI Taxonomy" id="600628"/>
    <lineage>
        <taxon>Bacteria</taxon>
        <taxon>Pseudomonadati</taxon>
        <taxon>Pseudomonadota</taxon>
        <taxon>Alphaproteobacteria</taxon>
        <taxon>Rhodospirillales</taxon>
        <taxon>Dongiaceae</taxon>
        <taxon>Dongia</taxon>
    </lineage>
</organism>
<evidence type="ECO:0000313" key="9">
    <source>
        <dbReference type="Proteomes" id="UP001279642"/>
    </source>
</evidence>
<evidence type="ECO:0000256" key="1">
    <source>
        <dbReference type="ARBA" id="ARBA00004651"/>
    </source>
</evidence>
<feature type="transmembrane region" description="Helical" evidence="7">
    <location>
        <begin position="138"/>
        <end position="155"/>
    </location>
</feature>
<accession>A0ABU5E8S6</accession>
<reference evidence="8 9" key="1">
    <citation type="journal article" date="2016" name="Antonie Van Leeuwenhoek">
        <title>Dongia soli sp. nov., isolated from soil from Dokdo, Korea.</title>
        <authorList>
            <person name="Kim D.U."/>
            <person name="Lee H."/>
            <person name="Kim H."/>
            <person name="Kim S.G."/>
            <person name="Ka J.O."/>
        </authorList>
    </citation>
    <scope>NUCLEOTIDE SEQUENCE [LARGE SCALE GENOMIC DNA]</scope>
    <source>
        <strain evidence="8 9">D78</strain>
    </source>
</reference>
<gene>
    <name evidence="8" type="ORF">SMD27_06905</name>
</gene>
<keyword evidence="3" id="KW-1003">Cell membrane</keyword>
<evidence type="ECO:0000256" key="7">
    <source>
        <dbReference type="SAM" id="Phobius"/>
    </source>
</evidence>
<comment type="similarity">
    <text evidence="2">Belongs to the chromate ion transporter (CHR) (TC 2.A.51) family.</text>
</comment>
<keyword evidence="5 7" id="KW-1133">Transmembrane helix</keyword>
<feature type="transmembrane region" description="Helical" evidence="7">
    <location>
        <begin position="160"/>
        <end position="177"/>
    </location>
</feature>
<dbReference type="RefSeq" id="WP_320507639.1">
    <property type="nucleotide sequence ID" value="NZ_JAXCLW010000002.1"/>
</dbReference>
<dbReference type="EMBL" id="JAXCLW010000002">
    <property type="protein sequence ID" value="MDY0882566.1"/>
    <property type="molecule type" value="Genomic_DNA"/>
</dbReference>
<dbReference type="InterPro" id="IPR003370">
    <property type="entry name" value="Chromate_transpt"/>
</dbReference>
<dbReference type="InterPro" id="IPR052518">
    <property type="entry name" value="CHR_Transporter"/>
</dbReference>
<dbReference type="Proteomes" id="UP001279642">
    <property type="component" value="Unassembled WGS sequence"/>
</dbReference>
<dbReference type="PANTHER" id="PTHR43663">
    <property type="entry name" value="CHROMATE TRANSPORT PROTEIN-RELATED"/>
    <property type="match status" value="1"/>
</dbReference>
<dbReference type="Pfam" id="PF02417">
    <property type="entry name" value="Chromate_transp"/>
    <property type="match status" value="1"/>
</dbReference>
<evidence type="ECO:0000256" key="2">
    <source>
        <dbReference type="ARBA" id="ARBA00005262"/>
    </source>
</evidence>
<evidence type="ECO:0000256" key="3">
    <source>
        <dbReference type="ARBA" id="ARBA00022475"/>
    </source>
</evidence>
<comment type="caution">
    <text evidence="8">The sequence shown here is derived from an EMBL/GenBank/DDBJ whole genome shotgun (WGS) entry which is preliminary data.</text>
</comment>
<dbReference type="PANTHER" id="PTHR43663:SF1">
    <property type="entry name" value="CHROMATE TRANSPORTER"/>
    <property type="match status" value="1"/>
</dbReference>
<evidence type="ECO:0000313" key="8">
    <source>
        <dbReference type="EMBL" id="MDY0882566.1"/>
    </source>
</evidence>
<evidence type="ECO:0000256" key="6">
    <source>
        <dbReference type="ARBA" id="ARBA00023136"/>
    </source>
</evidence>